<proteinExistence type="predicted"/>
<accession>A0A4Y7TQX5</accession>
<name>A0A4Y7TQX5_COPMI</name>
<dbReference type="EMBL" id="QPFP01000006">
    <property type="protein sequence ID" value="TEB36298.1"/>
    <property type="molecule type" value="Genomic_DNA"/>
</dbReference>
<feature type="region of interest" description="Disordered" evidence="1">
    <location>
        <begin position="230"/>
        <end position="323"/>
    </location>
</feature>
<organism evidence="2 3">
    <name type="scientific">Coprinellus micaceus</name>
    <name type="common">Glistening ink-cap mushroom</name>
    <name type="synonym">Coprinus micaceus</name>
    <dbReference type="NCBI Taxonomy" id="71717"/>
    <lineage>
        <taxon>Eukaryota</taxon>
        <taxon>Fungi</taxon>
        <taxon>Dikarya</taxon>
        <taxon>Basidiomycota</taxon>
        <taxon>Agaricomycotina</taxon>
        <taxon>Agaricomycetes</taxon>
        <taxon>Agaricomycetidae</taxon>
        <taxon>Agaricales</taxon>
        <taxon>Agaricineae</taxon>
        <taxon>Psathyrellaceae</taxon>
        <taxon>Coprinellus</taxon>
    </lineage>
</organism>
<dbReference type="OrthoDB" id="549353at2759"/>
<comment type="caution">
    <text evidence="2">The sequence shown here is derived from an EMBL/GenBank/DDBJ whole genome shotgun (WGS) entry which is preliminary data.</text>
</comment>
<protein>
    <recommendedName>
        <fullName evidence="4">NYN domain-containing protein</fullName>
    </recommendedName>
</protein>
<evidence type="ECO:0000256" key="1">
    <source>
        <dbReference type="SAM" id="MobiDB-lite"/>
    </source>
</evidence>
<reference evidence="2 3" key="1">
    <citation type="journal article" date="2019" name="Nat. Ecol. Evol.">
        <title>Megaphylogeny resolves global patterns of mushroom evolution.</title>
        <authorList>
            <person name="Varga T."/>
            <person name="Krizsan K."/>
            <person name="Foldi C."/>
            <person name="Dima B."/>
            <person name="Sanchez-Garcia M."/>
            <person name="Sanchez-Ramirez S."/>
            <person name="Szollosi G.J."/>
            <person name="Szarkandi J.G."/>
            <person name="Papp V."/>
            <person name="Albert L."/>
            <person name="Andreopoulos W."/>
            <person name="Angelini C."/>
            <person name="Antonin V."/>
            <person name="Barry K.W."/>
            <person name="Bougher N.L."/>
            <person name="Buchanan P."/>
            <person name="Buyck B."/>
            <person name="Bense V."/>
            <person name="Catcheside P."/>
            <person name="Chovatia M."/>
            <person name="Cooper J."/>
            <person name="Damon W."/>
            <person name="Desjardin D."/>
            <person name="Finy P."/>
            <person name="Geml J."/>
            <person name="Haridas S."/>
            <person name="Hughes K."/>
            <person name="Justo A."/>
            <person name="Karasinski D."/>
            <person name="Kautmanova I."/>
            <person name="Kiss B."/>
            <person name="Kocsube S."/>
            <person name="Kotiranta H."/>
            <person name="LaButti K.M."/>
            <person name="Lechner B.E."/>
            <person name="Liimatainen K."/>
            <person name="Lipzen A."/>
            <person name="Lukacs Z."/>
            <person name="Mihaltcheva S."/>
            <person name="Morgado L.N."/>
            <person name="Niskanen T."/>
            <person name="Noordeloos M.E."/>
            <person name="Ohm R.A."/>
            <person name="Ortiz-Santana B."/>
            <person name="Ovrebo C."/>
            <person name="Racz N."/>
            <person name="Riley R."/>
            <person name="Savchenko A."/>
            <person name="Shiryaev A."/>
            <person name="Soop K."/>
            <person name="Spirin V."/>
            <person name="Szebenyi C."/>
            <person name="Tomsovsky M."/>
            <person name="Tulloss R.E."/>
            <person name="Uehling J."/>
            <person name="Grigoriev I.V."/>
            <person name="Vagvolgyi C."/>
            <person name="Papp T."/>
            <person name="Martin F.M."/>
            <person name="Miettinen O."/>
            <person name="Hibbett D.S."/>
            <person name="Nagy L.G."/>
        </authorList>
    </citation>
    <scope>NUCLEOTIDE SEQUENCE [LARGE SCALE GENOMIC DNA]</scope>
    <source>
        <strain evidence="2 3">FP101781</strain>
    </source>
</reference>
<dbReference type="Proteomes" id="UP000298030">
    <property type="component" value="Unassembled WGS sequence"/>
</dbReference>
<evidence type="ECO:0000313" key="2">
    <source>
        <dbReference type="EMBL" id="TEB36298.1"/>
    </source>
</evidence>
<dbReference type="AlphaFoldDB" id="A0A4Y7TQX5"/>
<feature type="compositionally biased region" description="Polar residues" evidence="1">
    <location>
        <begin position="287"/>
        <end position="319"/>
    </location>
</feature>
<dbReference type="STRING" id="71717.A0A4Y7TQX5"/>
<keyword evidence="3" id="KW-1185">Reference proteome</keyword>
<feature type="compositionally biased region" description="Basic and acidic residues" evidence="1">
    <location>
        <begin position="88"/>
        <end position="99"/>
    </location>
</feature>
<feature type="compositionally biased region" description="Low complexity" evidence="1">
    <location>
        <begin position="171"/>
        <end position="188"/>
    </location>
</feature>
<sequence length="416" mass="45559">MLISGDRDFSYALSILRLRRYRVALVTPPNTHISLTAQASHHLHWTSDVLDASTNTPVKPPKKEPPSPTRVISPPRVNFSSATPLARRNTDASFSRDRTTPSSTSGLLAPPTSGFSTDPEQTLAMGENSKRREARGRFRSLGNRGQSTPSIAVDDPPQSPRSPKREAVTSFFGTPFRLPRTPPTRFETQSFSQFSDRKGKSRESAPPSQAPRNGTAYARVRSPLVEAVNAPLPQSPVSDGYQESEGHSGSTSERPPSSDLGGEYDNDIPWESSDHPPSEPLSPCTDLGNSARQFEDSSGNTDSIVSAASGSGSPMQSSRMPDGTLRRVVPFRFKPLVLQLQDCRRDGSYIPPRSLLIERMDSRFQPVERIYQNAEVGGFDEYIELAEQEGFVTTGGGDGPVEAWIMLRQEWVGSIC</sequence>
<evidence type="ECO:0008006" key="4">
    <source>
        <dbReference type="Google" id="ProtNLM"/>
    </source>
</evidence>
<gene>
    <name evidence="2" type="ORF">FA13DRAFT_1727875</name>
</gene>
<feature type="region of interest" description="Disordered" evidence="1">
    <location>
        <begin position="51"/>
        <end position="214"/>
    </location>
</feature>
<evidence type="ECO:0000313" key="3">
    <source>
        <dbReference type="Proteomes" id="UP000298030"/>
    </source>
</evidence>